<evidence type="ECO:0000313" key="2">
    <source>
        <dbReference type="Proteomes" id="UP000288805"/>
    </source>
</evidence>
<accession>A0A438JB06</accession>
<evidence type="ECO:0000313" key="1">
    <source>
        <dbReference type="EMBL" id="RVX06066.1"/>
    </source>
</evidence>
<dbReference type="AlphaFoldDB" id="A0A438JB06"/>
<proteinExistence type="predicted"/>
<name>A0A438JB06_VITVI</name>
<reference evidence="1 2" key="1">
    <citation type="journal article" date="2018" name="PLoS Genet.">
        <title>Population sequencing reveals clonal diversity and ancestral inbreeding in the grapevine cultivar Chardonnay.</title>
        <authorList>
            <person name="Roach M.J."/>
            <person name="Johnson D.L."/>
            <person name="Bohlmann J."/>
            <person name="van Vuuren H.J."/>
            <person name="Jones S.J."/>
            <person name="Pretorius I.S."/>
            <person name="Schmidt S.A."/>
            <person name="Borneman A.R."/>
        </authorList>
    </citation>
    <scope>NUCLEOTIDE SEQUENCE [LARGE SCALE GENOMIC DNA]</scope>
    <source>
        <strain evidence="2">cv. Chardonnay</strain>
        <tissue evidence="1">Leaf</tissue>
    </source>
</reference>
<dbReference type="EMBL" id="QGNW01000053">
    <property type="protein sequence ID" value="RVX06066.1"/>
    <property type="molecule type" value="Genomic_DNA"/>
</dbReference>
<organism evidence="1 2">
    <name type="scientific">Vitis vinifera</name>
    <name type="common">Grape</name>
    <dbReference type="NCBI Taxonomy" id="29760"/>
    <lineage>
        <taxon>Eukaryota</taxon>
        <taxon>Viridiplantae</taxon>
        <taxon>Streptophyta</taxon>
        <taxon>Embryophyta</taxon>
        <taxon>Tracheophyta</taxon>
        <taxon>Spermatophyta</taxon>
        <taxon>Magnoliopsida</taxon>
        <taxon>eudicotyledons</taxon>
        <taxon>Gunneridae</taxon>
        <taxon>Pentapetalae</taxon>
        <taxon>rosids</taxon>
        <taxon>Vitales</taxon>
        <taxon>Vitaceae</taxon>
        <taxon>Viteae</taxon>
        <taxon>Vitis</taxon>
    </lineage>
</organism>
<comment type="caution">
    <text evidence="1">The sequence shown here is derived from an EMBL/GenBank/DDBJ whole genome shotgun (WGS) entry which is preliminary data.</text>
</comment>
<sequence>MWSMLGGLQVNRMCFTGALSFPSPTMSLNNEFARYAPPKKRKLDENEFESLNTESLIGPPPTPLRVQRERRRGSLLLSLFLLLSHHNLQLPNLTSFSCDTCQNWFAYAGDGENSSSPNQDATHAVLLDLQMAHRLFERPLTKKQFDKLKDDLQLSLQIRLKQLLESKQACEDVLEMADSAYVLMLLNSSNPKGEEARRAIMLFQEGERLITDGQHLLKSAFPDVFTATD</sequence>
<gene>
    <name evidence="1" type="ORF">CK203_018759</name>
</gene>
<dbReference type="Proteomes" id="UP000288805">
    <property type="component" value="Unassembled WGS sequence"/>
</dbReference>
<protein>
    <submittedName>
        <fullName evidence="1">Uncharacterized protein</fullName>
    </submittedName>
</protein>